<dbReference type="InterPro" id="IPR056642">
    <property type="entry name" value="DUF7740"/>
</dbReference>
<accession>A0A5C1K5W9</accession>
<dbReference type="EMBL" id="MK863032">
    <property type="protein sequence ID" value="QEM41145.1"/>
    <property type="molecule type" value="Genomic_DNA"/>
</dbReference>
<evidence type="ECO:0000313" key="2">
    <source>
        <dbReference type="EMBL" id="QEM41145.1"/>
    </source>
</evidence>
<sequence length="187" mass="20834">MGNVITLPSWLNAVKKVYNTKTGGDMTPVDVALAFALTIRLYGTADALRKTARNITDKVCRQQKPGMKRLSKAPDDVVWEATTKIVNRVTDMLKIFPGEQIPLVPFEEPKEPEADEGEILRLLEEIANEVANPKKICEEVLYLAEQLPQHQRAGLYLIGGSKNPRAVIMAMLRTKEAKSIGRNNEHA</sequence>
<evidence type="ECO:0000313" key="3">
    <source>
        <dbReference type="Proteomes" id="UP000322075"/>
    </source>
</evidence>
<dbReference type="Pfam" id="PF24886">
    <property type="entry name" value="DUF7740"/>
    <property type="match status" value="1"/>
</dbReference>
<proteinExistence type="predicted"/>
<keyword evidence="3" id="KW-1185">Reference proteome</keyword>
<feature type="domain" description="DUF7740" evidence="1">
    <location>
        <begin position="26"/>
        <end position="93"/>
    </location>
</feature>
<name>A0A5C1K5W9_9CAUD</name>
<protein>
    <recommendedName>
        <fullName evidence="1">DUF7740 domain-containing protein</fullName>
    </recommendedName>
</protein>
<evidence type="ECO:0000259" key="1">
    <source>
        <dbReference type="Pfam" id="PF24886"/>
    </source>
</evidence>
<gene>
    <name evidence="2" type="ORF">Zuri_48</name>
</gene>
<dbReference type="Proteomes" id="UP000322075">
    <property type="component" value="Segment"/>
</dbReference>
<reference evidence="2" key="1">
    <citation type="submission" date="2019-04" db="EMBL/GenBank/DDBJ databases">
        <authorList>
            <person name="Assadpour T."/>
            <person name="Ahmed J."/>
            <person name="Anderson S."/>
            <person name="Espinosa K."/>
            <person name="Gadsden T."/>
            <person name="Graham A."/>
            <person name="Hajjar W."/>
            <person name="Howard T."/>
            <person name="Lacafta O."/>
            <person name="Matney K."/>
            <person name="Matsen K."/>
            <person name="Osu J."/>
            <person name="Rupe E."/>
            <person name="Sang H."/>
            <person name="Wadi S."/>
            <person name="McNeal J."/>
            <person name="Temple L."/>
        </authorList>
    </citation>
    <scope>NUCLEOTIDE SEQUENCE [LARGE SCALE GENOMIC DNA]</scope>
</reference>
<organism evidence="2 3">
    <name type="scientific">Pseudomonas phage Zuri</name>
    <dbReference type="NCBI Taxonomy" id="2604899"/>
    <lineage>
        <taxon>Viruses</taxon>
        <taxon>Duplodnaviria</taxon>
        <taxon>Heunggongvirae</taxon>
        <taxon>Uroviricota</taxon>
        <taxon>Caudoviricetes</taxon>
        <taxon>Schitoviridae</taxon>
        <taxon>Zurivirus</taxon>
        <taxon>Zurivirus zuri</taxon>
    </lineage>
</organism>